<dbReference type="InterPro" id="IPR016181">
    <property type="entry name" value="Acyl_CoA_acyltransferase"/>
</dbReference>
<dbReference type="InterPro" id="IPR050832">
    <property type="entry name" value="Bact_Acetyltransf"/>
</dbReference>
<keyword evidence="2" id="KW-0012">Acyltransferase</keyword>
<feature type="domain" description="N-acetyltransferase" evidence="3">
    <location>
        <begin position="3"/>
        <end position="157"/>
    </location>
</feature>
<dbReference type="GO" id="GO:0016747">
    <property type="term" value="F:acyltransferase activity, transferring groups other than amino-acyl groups"/>
    <property type="evidence" value="ECO:0007669"/>
    <property type="project" value="InterPro"/>
</dbReference>
<dbReference type="PROSITE" id="PS51186">
    <property type="entry name" value="GNAT"/>
    <property type="match status" value="1"/>
</dbReference>
<evidence type="ECO:0000313" key="5">
    <source>
        <dbReference type="Proteomes" id="UP000199236"/>
    </source>
</evidence>
<dbReference type="Gene3D" id="3.40.630.30">
    <property type="match status" value="1"/>
</dbReference>
<evidence type="ECO:0000256" key="2">
    <source>
        <dbReference type="ARBA" id="ARBA00023315"/>
    </source>
</evidence>
<keyword evidence="5" id="KW-1185">Reference proteome</keyword>
<accession>A0A1I5EKY4</accession>
<evidence type="ECO:0000256" key="1">
    <source>
        <dbReference type="ARBA" id="ARBA00022679"/>
    </source>
</evidence>
<dbReference type="RefSeq" id="WP_090070826.1">
    <property type="nucleotide sequence ID" value="NZ_FOVR01000003.1"/>
</dbReference>
<evidence type="ECO:0000313" key="4">
    <source>
        <dbReference type="EMBL" id="SFO11741.1"/>
    </source>
</evidence>
<proteinExistence type="predicted"/>
<dbReference type="CDD" id="cd04301">
    <property type="entry name" value="NAT_SF"/>
    <property type="match status" value="1"/>
</dbReference>
<protein>
    <submittedName>
        <fullName evidence="4">Acetyltransferase (GNAT) domain-containing protein</fullName>
    </submittedName>
</protein>
<dbReference type="EMBL" id="FOVR01000003">
    <property type="protein sequence ID" value="SFO11741.1"/>
    <property type="molecule type" value="Genomic_DNA"/>
</dbReference>
<dbReference type="STRING" id="655353.SAMN04488056_103216"/>
<sequence length="172" mass="19568">MSLYFALAKSSQLSEIRALFIKSMAPIGERMGVGQPANAFSNLRDFYQCGNLYVLEEQGTVLAAAALHEARNGLYVDYLAVHPDCQNEGLGKRILTELEVLTESRELSHLRLHTPEVMDELRSFYARRGFAETHRALPSHGRDQLLRVHFRKAISLSDHNMDLEFEHDRQIA</sequence>
<dbReference type="InterPro" id="IPR000182">
    <property type="entry name" value="GNAT_dom"/>
</dbReference>
<keyword evidence="1 4" id="KW-0808">Transferase</keyword>
<dbReference type="Proteomes" id="UP000199236">
    <property type="component" value="Unassembled WGS sequence"/>
</dbReference>
<gene>
    <name evidence="4" type="ORF">SAMN04488056_103216</name>
</gene>
<evidence type="ECO:0000259" key="3">
    <source>
        <dbReference type="PROSITE" id="PS51186"/>
    </source>
</evidence>
<dbReference type="AlphaFoldDB" id="A0A1I5EKY4"/>
<name>A0A1I5EKY4_9HYPH</name>
<dbReference type="SUPFAM" id="SSF55729">
    <property type="entry name" value="Acyl-CoA N-acyltransferases (Nat)"/>
    <property type="match status" value="1"/>
</dbReference>
<reference evidence="4 5" key="1">
    <citation type="submission" date="2016-10" db="EMBL/GenBank/DDBJ databases">
        <authorList>
            <person name="de Groot N.N."/>
        </authorList>
    </citation>
    <scope>NUCLEOTIDE SEQUENCE [LARGE SCALE GENOMIC DNA]</scope>
    <source>
        <strain evidence="4 5">CGMCC 1.9157</strain>
    </source>
</reference>
<organism evidence="4 5">
    <name type="scientific">Cohaesibacter marisflavi</name>
    <dbReference type="NCBI Taxonomy" id="655353"/>
    <lineage>
        <taxon>Bacteria</taxon>
        <taxon>Pseudomonadati</taxon>
        <taxon>Pseudomonadota</taxon>
        <taxon>Alphaproteobacteria</taxon>
        <taxon>Hyphomicrobiales</taxon>
        <taxon>Cohaesibacteraceae</taxon>
    </lineage>
</organism>
<dbReference type="Pfam" id="PF13508">
    <property type="entry name" value="Acetyltransf_7"/>
    <property type="match status" value="1"/>
</dbReference>
<dbReference type="PANTHER" id="PTHR43877">
    <property type="entry name" value="AMINOALKYLPHOSPHONATE N-ACETYLTRANSFERASE-RELATED-RELATED"/>
    <property type="match status" value="1"/>
</dbReference>
<dbReference type="OrthoDB" id="281808at2"/>